<feature type="domain" description="Protein-glutamine gamma-glutamyltransferase-like C-terminal" evidence="3">
    <location>
        <begin position="223"/>
        <end position="290"/>
    </location>
</feature>
<feature type="region of interest" description="Disordered" evidence="1">
    <location>
        <begin position="174"/>
        <end position="208"/>
    </location>
</feature>
<evidence type="ECO:0000256" key="2">
    <source>
        <dbReference type="SAM" id="Phobius"/>
    </source>
</evidence>
<accession>M0M8R0</accession>
<feature type="transmembrane region" description="Helical" evidence="2">
    <location>
        <begin position="73"/>
        <end position="91"/>
    </location>
</feature>
<name>M0M8R0_9EURY</name>
<evidence type="ECO:0000313" key="4">
    <source>
        <dbReference type="EMBL" id="EMA41733.1"/>
    </source>
</evidence>
<feature type="compositionally biased region" description="Low complexity" evidence="1">
    <location>
        <begin position="196"/>
        <end position="207"/>
    </location>
</feature>
<dbReference type="EMBL" id="AOMA01000063">
    <property type="protein sequence ID" value="EMA41733.1"/>
    <property type="molecule type" value="Genomic_DNA"/>
</dbReference>
<proteinExistence type="predicted"/>
<keyword evidence="2" id="KW-0812">Transmembrane</keyword>
<dbReference type="Pfam" id="PF13559">
    <property type="entry name" value="DUF4129"/>
    <property type="match status" value="1"/>
</dbReference>
<keyword evidence="2" id="KW-1133">Transmembrane helix</keyword>
<organism evidence="4 5">
    <name type="scientific">Halobiforma nitratireducens JCM 10879</name>
    <dbReference type="NCBI Taxonomy" id="1227454"/>
    <lineage>
        <taxon>Archaea</taxon>
        <taxon>Methanobacteriati</taxon>
        <taxon>Methanobacteriota</taxon>
        <taxon>Stenosarchaea group</taxon>
        <taxon>Halobacteria</taxon>
        <taxon>Halobacteriales</taxon>
        <taxon>Natrialbaceae</taxon>
        <taxon>Halobiforma</taxon>
    </lineage>
</organism>
<sequence length="329" mass="35123">MTRNRRPLLIRLVAAFAGIVAIALAAATVDSPVEMGGDGVSTGEGEGEPSGIITSPPEQQPVEPVGFPPFLEYLLYALLLVAAVIIVWYLLTHRRDALFALALFLGFLLVVYVIIQFTDPVALPGEEATEGMREGGSDGFGEGDSGGPTVEPLLGLLALLLAIVVGGLLLARGGDDDRSSAADSEELPDDRDSPSGHAAAVGNAAGRAADRLESATDVDNEIYRAWREMTRPLEVNRPDSSTPREFARAAVDAGIDRDHVEELTGLFEDVRYGDADATPEREKRATTVLRRIEDAYAERERDANASADPTEAEADADEEAGGGWWRLGR</sequence>
<keyword evidence="5" id="KW-1185">Reference proteome</keyword>
<evidence type="ECO:0000259" key="3">
    <source>
        <dbReference type="Pfam" id="PF13559"/>
    </source>
</evidence>
<dbReference type="Proteomes" id="UP000011607">
    <property type="component" value="Unassembled WGS sequence"/>
</dbReference>
<gene>
    <name evidence="4" type="ORF">C446_05440</name>
</gene>
<dbReference type="OrthoDB" id="206550at2157"/>
<dbReference type="eggNOG" id="arCOG02170">
    <property type="taxonomic scope" value="Archaea"/>
</dbReference>
<keyword evidence="2" id="KW-0472">Membrane</keyword>
<evidence type="ECO:0000313" key="5">
    <source>
        <dbReference type="Proteomes" id="UP000011607"/>
    </source>
</evidence>
<reference evidence="4 5" key="1">
    <citation type="journal article" date="2014" name="PLoS Genet.">
        <title>Phylogenetically driven sequencing of extremely halophilic archaea reveals strategies for static and dynamic osmo-response.</title>
        <authorList>
            <person name="Becker E.A."/>
            <person name="Seitzer P.M."/>
            <person name="Tritt A."/>
            <person name="Larsen D."/>
            <person name="Krusor M."/>
            <person name="Yao A.I."/>
            <person name="Wu D."/>
            <person name="Madern D."/>
            <person name="Eisen J.A."/>
            <person name="Darling A.E."/>
            <person name="Facciotti M.T."/>
        </authorList>
    </citation>
    <scope>NUCLEOTIDE SEQUENCE [LARGE SCALE GENOMIC DNA]</scope>
    <source>
        <strain evidence="4 5">JCM 10879</strain>
    </source>
</reference>
<feature type="transmembrane region" description="Helical" evidence="2">
    <location>
        <begin position="98"/>
        <end position="115"/>
    </location>
</feature>
<dbReference type="InterPro" id="IPR025403">
    <property type="entry name" value="TgpA-like_C"/>
</dbReference>
<feature type="transmembrane region" description="Helical" evidence="2">
    <location>
        <begin position="153"/>
        <end position="171"/>
    </location>
</feature>
<dbReference type="PATRIC" id="fig|1227454.3.peg.1079"/>
<feature type="region of interest" description="Disordered" evidence="1">
    <location>
        <begin position="295"/>
        <end position="329"/>
    </location>
</feature>
<dbReference type="STRING" id="1227454.C446_05440"/>
<evidence type="ECO:0000256" key="1">
    <source>
        <dbReference type="SAM" id="MobiDB-lite"/>
    </source>
</evidence>
<feature type="compositionally biased region" description="Acidic residues" evidence="1">
    <location>
        <begin position="310"/>
        <end position="320"/>
    </location>
</feature>
<dbReference type="AlphaFoldDB" id="M0M8R0"/>
<comment type="caution">
    <text evidence="4">The sequence shown here is derived from an EMBL/GenBank/DDBJ whole genome shotgun (WGS) entry which is preliminary data.</text>
</comment>
<protein>
    <recommendedName>
        <fullName evidence="3">Protein-glutamine gamma-glutamyltransferase-like C-terminal domain-containing protein</fullName>
    </recommendedName>
</protein>
<dbReference type="RefSeq" id="WP_006672045.1">
    <property type="nucleotide sequence ID" value="NZ_AOMA01000063.1"/>
</dbReference>